<accession>A0AAQ4DKY7</accession>
<sequence>MPTLFISIAHVPYRDAERPDCLILPSSVHHFPTGVQPGYGHTMNDSLALLQHLEYERVHVSMAVGVTMKGRWYKPRDPASPSSYNLFQSCTNFSGSQDVIPASFCDGKQYYLVLTYGVAAYDIEYDVSPDACPLLSIYGPYSRVNTLTNLRDFLGYNYTGVASKAECDRLA</sequence>
<gene>
    <name evidence="1" type="ORF">V5799_034254</name>
</gene>
<protein>
    <submittedName>
        <fullName evidence="1">Uncharacterized protein</fullName>
    </submittedName>
</protein>
<dbReference type="AlphaFoldDB" id="A0AAQ4DKY7"/>
<dbReference type="EMBL" id="JARKHS020029577">
    <property type="protein sequence ID" value="KAK8763127.1"/>
    <property type="molecule type" value="Genomic_DNA"/>
</dbReference>
<keyword evidence="2" id="KW-1185">Reference proteome</keyword>
<name>A0AAQ4DKY7_AMBAM</name>
<evidence type="ECO:0000313" key="2">
    <source>
        <dbReference type="Proteomes" id="UP001321473"/>
    </source>
</evidence>
<proteinExistence type="predicted"/>
<organism evidence="1 2">
    <name type="scientific">Amblyomma americanum</name>
    <name type="common">Lone star tick</name>
    <dbReference type="NCBI Taxonomy" id="6943"/>
    <lineage>
        <taxon>Eukaryota</taxon>
        <taxon>Metazoa</taxon>
        <taxon>Ecdysozoa</taxon>
        <taxon>Arthropoda</taxon>
        <taxon>Chelicerata</taxon>
        <taxon>Arachnida</taxon>
        <taxon>Acari</taxon>
        <taxon>Parasitiformes</taxon>
        <taxon>Ixodida</taxon>
        <taxon>Ixodoidea</taxon>
        <taxon>Ixodidae</taxon>
        <taxon>Amblyomminae</taxon>
        <taxon>Amblyomma</taxon>
    </lineage>
</organism>
<reference evidence="1 2" key="1">
    <citation type="journal article" date="2023" name="Arcadia Sci">
        <title>De novo assembly of a long-read Amblyomma americanum tick genome.</title>
        <authorList>
            <person name="Chou S."/>
            <person name="Poskanzer K.E."/>
            <person name="Rollins M."/>
            <person name="Thuy-Boun P.S."/>
        </authorList>
    </citation>
    <scope>NUCLEOTIDE SEQUENCE [LARGE SCALE GENOMIC DNA]</scope>
    <source>
        <strain evidence="1">F_SG_1</strain>
        <tissue evidence="1">Salivary glands</tissue>
    </source>
</reference>
<comment type="caution">
    <text evidence="1">The sequence shown here is derived from an EMBL/GenBank/DDBJ whole genome shotgun (WGS) entry which is preliminary data.</text>
</comment>
<evidence type="ECO:0000313" key="1">
    <source>
        <dbReference type="EMBL" id="KAK8763127.1"/>
    </source>
</evidence>
<dbReference type="Proteomes" id="UP001321473">
    <property type="component" value="Unassembled WGS sequence"/>
</dbReference>